<gene>
    <name evidence="6" type="primary">Cd58</name>
    <name evidence="6" type="ORF">TRILEU_R09859</name>
</gene>
<proteinExistence type="predicted"/>
<evidence type="ECO:0000313" key="6">
    <source>
        <dbReference type="EMBL" id="NXX50167.1"/>
    </source>
</evidence>
<evidence type="ECO:0000259" key="5">
    <source>
        <dbReference type="Pfam" id="PF11465"/>
    </source>
</evidence>
<dbReference type="InterPro" id="IPR024303">
    <property type="entry name" value="NK_rcpt_2B4_Ig_dom"/>
</dbReference>
<feature type="domain" description="Natural killer cell receptor 2B4 immunoglobulin" evidence="5">
    <location>
        <begin position="7"/>
        <end position="102"/>
    </location>
</feature>
<dbReference type="GO" id="GO:0016020">
    <property type="term" value="C:membrane"/>
    <property type="evidence" value="ECO:0007669"/>
    <property type="project" value="UniProtKB-SubCell"/>
</dbReference>
<feature type="non-terminal residue" evidence="6">
    <location>
        <position position="1"/>
    </location>
</feature>
<keyword evidence="7" id="KW-1185">Reference proteome</keyword>
<dbReference type="PANTHER" id="PTHR12080">
    <property type="entry name" value="SIGNALING LYMPHOCYTIC ACTIVATION MOLECULE"/>
    <property type="match status" value="1"/>
</dbReference>
<organism evidence="6 7">
    <name type="scientific">Tricholaema leucomelas</name>
    <name type="common">pied barbet</name>
    <dbReference type="NCBI Taxonomy" id="240729"/>
    <lineage>
        <taxon>Eukaryota</taxon>
        <taxon>Metazoa</taxon>
        <taxon>Chordata</taxon>
        <taxon>Craniata</taxon>
        <taxon>Vertebrata</taxon>
        <taxon>Euteleostomi</taxon>
        <taxon>Archelosauria</taxon>
        <taxon>Archosauria</taxon>
        <taxon>Dinosauria</taxon>
        <taxon>Saurischia</taxon>
        <taxon>Theropoda</taxon>
        <taxon>Coelurosauria</taxon>
        <taxon>Aves</taxon>
        <taxon>Neognathae</taxon>
        <taxon>Neoaves</taxon>
        <taxon>Telluraves</taxon>
        <taxon>Coraciimorphae</taxon>
        <taxon>Piciformes</taxon>
        <taxon>Lybiidae</taxon>
        <taxon>Tricholaema lacrymosa</taxon>
    </lineage>
</organism>
<evidence type="ECO:0000256" key="1">
    <source>
        <dbReference type="ARBA" id="ARBA00004370"/>
    </source>
</evidence>
<comment type="caution">
    <text evidence="6">The sequence shown here is derived from an EMBL/GenBank/DDBJ whole genome shotgun (WGS) entry which is preliminary data.</text>
</comment>
<dbReference type="InterPro" id="IPR036179">
    <property type="entry name" value="Ig-like_dom_sf"/>
</dbReference>
<dbReference type="Proteomes" id="UP000627253">
    <property type="component" value="Unassembled WGS sequence"/>
</dbReference>
<keyword evidence="4" id="KW-0325">Glycoprotein</keyword>
<dbReference type="Gene3D" id="2.60.40.10">
    <property type="entry name" value="Immunoglobulins"/>
    <property type="match status" value="1"/>
</dbReference>
<comment type="subcellular location">
    <subcellularLocation>
        <location evidence="1">Membrane</location>
    </subcellularLocation>
</comment>
<reference evidence="6" key="1">
    <citation type="submission" date="2020-02" db="EMBL/GenBank/DDBJ databases">
        <title>Bird 10,000 Genomes (B10K) Project - Family phase.</title>
        <authorList>
            <person name="Zhang G."/>
        </authorList>
    </citation>
    <scope>NUCLEOTIDE SEQUENCE</scope>
    <source>
        <strain evidence="6">B10K-DU-002-37</strain>
        <tissue evidence="6">Muscle</tissue>
    </source>
</reference>
<dbReference type="EMBL" id="WAAF01018820">
    <property type="protein sequence ID" value="NXX50167.1"/>
    <property type="molecule type" value="Genomic_DNA"/>
</dbReference>
<accession>A0A852JDX0</accession>
<feature type="non-terminal residue" evidence="6">
    <location>
        <position position="182"/>
    </location>
</feature>
<evidence type="ECO:0000256" key="4">
    <source>
        <dbReference type="ARBA" id="ARBA00023180"/>
    </source>
</evidence>
<name>A0A852JDX0_9PICI</name>
<protein>
    <submittedName>
        <fullName evidence="6">LFA3 protein</fullName>
    </submittedName>
</protein>
<evidence type="ECO:0000256" key="2">
    <source>
        <dbReference type="ARBA" id="ARBA00022729"/>
    </source>
</evidence>
<dbReference type="SUPFAM" id="SSF48726">
    <property type="entry name" value="Immunoglobulin"/>
    <property type="match status" value="1"/>
</dbReference>
<sequence>VDLICCEKLHGIEGENFTIKLNVNQPMSESIWKKDKDKVAEWQEKGSVKFYGSLEGRAFFNEENGDLTIFNLQKNDSGTYVFEYLDSEGIINDTDFFSLLLDGFTEPAISCNTTANDNKFRCATDFHLPVNYTWKIGNMIYSSEGQEISISKNYDPSTEVTCSAKYSQTEKSSQINLTQCSR</sequence>
<dbReference type="PANTHER" id="PTHR12080:SF55">
    <property type="entry name" value="LYMPHOCYTE FUNCTION-ASSOCIATED ANTIGEN 3"/>
    <property type="match status" value="1"/>
</dbReference>
<dbReference type="OrthoDB" id="9427418at2759"/>
<dbReference type="Pfam" id="PF11465">
    <property type="entry name" value="Receptor_2B4"/>
    <property type="match status" value="1"/>
</dbReference>
<dbReference type="GO" id="GO:0005102">
    <property type="term" value="F:signaling receptor binding"/>
    <property type="evidence" value="ECO:0007669"/>
    <property type="project" value="TreeGrafter"/>
</dbReference>
<keyword evidence="3" id="KW-0472">Membrane</keyword>
<keyword evidence="2" id="KW-0732">Signal</keyword>
<evidence type="ECO:0000256" key="3">
    <source>
        <dbReference type="ARBA" id="ARBA00023136"/>
    </source>
</evidence>
<evidence type="ECO:0000313" key="7">
    <source>
        <dbReference type="Proteomes" id="UP000627253"/>
    </source>
</evidence>
<dbReference type="AlphaFoldDB" id="A0A852JDX0"/>
<dbReference type="InterPro" id="IPR015631">
    <property type="entry name" value="CD2/SLAM_rcpt"/>
</dbReference>
<dbReference type="GO" id="GO:0009986">
    <property type="term" value="C:cell surface"/>
    <property type="evidence" value="ECO:0007669"/>
    <property type="project" value="TreeGrafter"/>
</dbReference>
<dbReference type="InterPro" id="IPR013783">
    <property type="entry name" value="Ig-like_fold"/>
</dbReference>